<comment type="caution">
    <text evidence="1">The sequence shown here is derived from an EMBL/GenBank/DDBJ whole genome shotgun (WGS) entry which is preliminary data.</text>
</comment>
<evidence type="ECO:0008006" key="3">
    <source>
        <dbReference type="Google" id="ProtNLM"/>
    </source>
</evidence>
<gene>
    <name evidence="1" type="ORF">OJ996_24995</name>
</gene>
<proteinExistence type="predicted"/>
<dbReference type="RefSeq" id="WP_264516489.1">
    <property type="nucleotide sequence ID" value="NZ_JAPDDR010000020.1"/>
</dbReference>
<organism evidence="1 2">
    <name type="scientific">Luteolibacter rhizosphaerae</name>
    <dbReference type="NCBI Taxonomy" id="2989719"/>
    <lineage>
        <taxon>Bacteria</taxon>
        <taxon>Pseudomonadati</taxon>
        <taxon>Verrucomicrobiota</taxon>
        <taxon>Verrucomicrobiia</taxon>
        <taxon>Verrucomicrobiales</taxon>
        <taxon>Verrucomicrobiaceae</taxon>
        <taxon>Luteolibacter</taxon>
    </lineage>
</organism>
<keyword evidence="2" id="KW-1185">Reference proteome</keyword>
<sequence length="105" mass="11370">MADAMKVIDHQPGSWFLLGAEDRLYLDVNCSHGAFGYSVLIELNAAERDEYHALGRGGLDALARSIDDSAPGARDSGSVYAGRDLSRDCGEEVSRAVAEWKAPRE</sequence>
<protein>
    <recommendedName>
        <fullName evidence="3">Immunity protein 51 of polymorphic toxin system</fullName>
    </recommendedName>
</protein>
<evidence type="ECO:0000313" key="1">
    <source>
        <dbReference type="EMBL" id="MCW1916870.1"/>
    </source>
</evidence>
<reference evidence="1" key="1">
    <citation type="submission" date="2022-10" db="EMBL/GenBank/DDBJ databases">
        <title>Luteolibacter sp. GHJ8, whole genome shotgun sequencing project.</title>
        <authorList>
            <person name="Zhao G."/>
            <person name="Shen L."/>
        </authorList>
    </citation>
    <scope>NUCLEOTIDE SEQUENCE</scope>
    <source>
        <strain evidence="1">GHJ8</strain>
    </source>
</reference>
<dbReference type="EMBL" id="JAPDDR010000020">
    <property type="protein sequence ID" value="MCW1916870.1"/>
    <property type="molecule type" value="Genomic_DNA"/>
</dbReference>
<dbReference type="Proteomes" id="UP001165653">
    <property type="component" value="Unassembled WGS sequence"/>
</dbReference>
<name>A0ABT3GAM2_9BACT</name>
<evidence type="ECO:0000313" key="2">
    <source>
        <dbReference type="Proteomes" id="UP001165653"/>
    </source>
</evidence>
<accession>A0ABT3GAM2</accession>